<evidence type="ECO:0000313" key="3">
    <source>
        <dbReference type="Proteomes" id="UP000753961"/>
    </source>
</evidence>
<dbReference type="Pfam" id="PF10823">
    <property type="entry name" value="DUF2568"/>
    <property type="match status" value="1"/>
</dbReference>
<reference evidence="2" key="1">
    <citation type="submission" date="2021-06" db="EMBL/GenBank/DDBJ databases">
        <title>44 bacteria genomes isolated from Dapeng, Shenzhen.</title>
        <authorList>
            <person name="Zheng W."/>
            <person name="Yu S."/>
            <person name="Huang Y."/>
        </authorList>
    </citation>
    <scope>NUCLEOTIDE SEQUENCE</scope>
    <source>
        <strain evidence="2">DP5N28-2</strain>
    </source>
</reference>
<dbReference type="RefSeq" id="WP_222581228.1">
    <property type="nucleotide sequence ID" value="NZ_JAHVHU010000017.1"/>
</dbReference>
<proteinExistence type="predicted"/>
<feature type="transmembrane region" description="Helical" evidence="1">
    <location>
        <begin position="34"/>
        <end position="53"/>
    </location>
</feature>
<gene>
    <name evidence="2" type="ORF">KUV50_16165</name>
</gene>
<keyword evidence="1" id="KW-1133">Transmembrane helix</keyword>
<sequence length="122" mass="13450">MGTHPINLALRFLLELVALVSVGMWGWKQSDGGLRYVLAIGLPLLFASAWGIFAVPDDPSRSGNTVITTPGMIRLIIELGFFGCAIWALYSLGHHTVSFAFGSLVLIHYLTSYDRIQWLITN</sequence>
<evidence type="ECO:0000313" key="2">
    <source>
        <dbReference type="EMBL" id="MBY5959690.1"/>
    </source>
</evidence>
<protein>
    <submittedName>
        <fullName evidence="2">YrdB family protein</fullName>
    </submittedName>
</protein>
<keyword evidence="1" id="KW-0812">Transmembrane</keyword>
<dbReference type="AlphaFoldDB" id="A0A953HWB5"/>
<keyword evidence="1" id="KW-0472">Membrane</keyword>
<dbReference type="EMBL" id="JAHVHU010000017">
    <property type="protein sequence ID" value="MBY5959690.1"/>
    <property type="molecule type" value="Genomic_DNA"/>
</dbReference>
<dbReference type="Proteomes" id="UP000753961">
    <property type="component" value="Unassembled WGS sequence"/>
</dbReference>
<keyword evidence="3" id="KW-1185">Reference proteome</keyword>
<name>A0A953HWB5_9BACT</name>
<feature type="transmembrane region" description="Helical" evidence="1">
    <location>
        <begin position="73"/>
        <end position="92"/>
    </location>
</feature>
<dbReference type="InterPro" id="IPR021214">
    <property type="entry name" value="DUF2568"/>
</dbReference>
<evidence type="ECO:0000256" key="1">
    <source>
        <dbReference type="SAM" id="Phobius"/>
    </source>
</evidence>
<comment type="caution">
    <text evidence="2">The sequence shown here is derived from an EMBL/GenBank/DDBJ whole genome shotgun (WGS) entry which is preliminary data.</text>
</comment>
<accession>A0A953HWB5</accession>
<feature type="transmembrane region" description="Helical" evidence="1">
    <location>
        <begin position="6"/>
        <end position="27"/>
    </location>
</feature>
<organism evidence="2 3">
    <name type="scientific">Membranihabitans marinus</name>
    <dbReference type="NCBI Taxonomy" id="1227546"/>
    <lineage>
        <taxon>Bacteria</taxon>
        <taxon>Pseudomonadati</taxon>
        <taxon>Bacteroidota</taxon>
        <taxon>Saprospiria</taxon>
        <taxon>Saprospirales</taxon>
        <taxon>Saprospiraceae</taxon>
        <taxon>Membranihabitans</taxon>
    </lineage>
</organism>